<evidence type="ECO:0008006" key="3">
    <source>
        <dbReference type="Google" id="ProtNLM"/>
    </source>
</evidence>
<reference evidence="1" key="2">
    <citation type="submission" date="2020-03" db="EMBL/GenBank/DDBJ databases">
        <title>Walnut 2.0.</title>
        <authorList>
            <person name="Marrano A."/>
            <person name="Britton M."/>
            <person name="Zimin A.V."/>
            <person name="Zaini P.A."/>
            <person name="Workman R."/>
            <person name="Puiu D."/>
            <person name="Bianco L."/>
            <person name="Allen B.J."/>
            <person name="Troggio M."/>
            <person name="Leslie C.A."/>
            <person name="Timp W."/>
            <person name="Dendekar A."/>
            <person name="Salzberg S.L."/>
            <person name="Neale D.B."/>
        </authorList>
    </citation>
    <scope>NUCLEOTIDE SEQUENCE</scope>
    <source>
        <tissue evidence="1">Leaves</tissue>
    </source>
</reference>
<protein>
    <recommendedName>
        <fullName evidence="3">Retrovirus-related Pol polyprotein from transposon RE2</fullName>
    </recommendedName>
</protein>
<organism evidence="1 2">
    <name type="scientific">Juglans regia</name>
    <name type="common">English walnut</name>
    <dbReference type="NCBI Taxonomy" id="51240"/>
    <lineage>
        <taxon>Eukaryota</taxon>
        <taxon>Viridiplantae</taxon>
        <taxon>Streptophyta</taxon>
        <taxon>Embryophyta</taxon>
        <taxon>Tracheophyta</taxon>
        <taxon>Spermatophyta</taxon>
        <taxon>Magnoliopsida</taxon>
        <taxon>eudicotyledons</taxon>
        <taxon>Gunneridae</taxon>
        <taxon>Pentapetalae</taxon>
        <taxon>rosids</taxon>
        <taxon>fabids</taxon>
        <taxon>Fagales</taxon>
        <taxon>Juglandaceae</taxon>
        <taxon>Juglans</taxon>
    </lineage>
</organism>
<proteinExistence type="predicted"/>
<dbReference type="AlphaFoldDB" id="A0A834D2T4"/>
<evidence type="ECO:0000313" key="2">
    <source>
        <dbReference type="Proteomes" id="UP000619265"/>
    </source>
</evidence>
<accession>A0A834D2T4</accession>
<dbReference type="Proteomes" id="UP000619265">
    <property type="component" value="Unassembled WGS sequence"/>
</dbReference>
<evidence type="ECO:0000313" key="1">
    <source>
        <dbReference type="EMBL" id="KAF5479244.1"/>
    </source>
</evidence>
<gene>
    <name evidence="1" type="ORF">F2P56_000080</name>
</gene>
<name>A0A834D2T4_JUGRE</name>
<dbReference type="Gramene" id="Jr01_00930_p1">
    <property type="protein sequence ID" value="cds.Jr01_00930_p1"/>
    <property type="gene ID" value="Jr01_00930"/>
</dbReference>
<comment type="caution">
    <text evidence="1">The sequence shown here is derived from an EMBL/GenBank/DDBJ whole genome shotgun (WGS) entry which is preliminary data.</text>
</comment>
<dbReference type="EMBL" id="LIHL02000001">
    <property type="protein sequence ID" value="KAF5479244.1"/>
    <property type="molecule type" value="Genomic_DNA"/>
</dbReference>
<reference evidence="1" key="1">
    <citation type="submission" date="2015-10" db="EMBL/GenBank/DDBJ databases">
        <authorList>
            <person name="Martinez-Garcia P.J."/>
            <person name="Crepeau M.W."/>
            <person name="Puiu D."/>
            <person name="Gonzalez-Ibeas D."/>
            <person name="Whalen J."/>
            <person name="Stevens K."/>
            <person name="Paul R."/>
            <person name="Butterfield T."/>
            <person name="Britton M."/>
            <person name="Reagan R."/>
            <person name="Chakraborty S."/>
            <person name="Walawage S.L."/>
            <person name="Vasquez-Gross H.A."/>
            <person name="Cardeno C."/>
            <person name="Famula R."/>
            <person name="Pratt K."/>
            <person name="Kuruganti S."/>
            <person name="Aradhya M.K."/>
            <person name="Leslie C.A."/>
            <person name="Dandekar A.M."/>
            <person name="Salzberg S.L."/>
            <person name="Wegrzyn J.L."/>
            <person name="Langley C.H."/>
            <person name="Neale D.B."/>
        </authorList>
    </citation>
    <scope>NUCLEOTIDE SEQUENCE</scope>
    <source>
        <tissue evidence="1">Leaves</tissue>
    </source>
</reference>
<sequence>MVRTLLLESSVPSMFWVEALKTATHLINRLPSQVLHMESPYFRLFGIVYTRRSRPQSLPVAQPISDPNMLQNQSVAAPPKPLVRRSPRVSVPPDRYGFPSGSSISALTVALSNFDIPTCYSQAAKHDCWQQAMQEEIAALEANHTWDIEPCPPTIVPLGCKWVYSVKVRSDGSLDRYKAVH</sequence>